<name>A0AAV4AFE6_9GAST</name>
<accession>A0AAV4AFE6</accession>
<evidence type="ECO:0008006" key="3">
    <source>
        <dbReference type="Google" id="ProtNLM"/>
    </source>
</evidence>
<evidence type="ECO:0000313" key="1">
    <source>
        <dbReference type="EMBL" id="GFO06895.1"/>
    </source>
</evidence>
<dbReference type="EMBL" id="BLXT01003823">
    <property type="protein sequence ID" value="GFO06895.1"/>
    <property type="molecule type" value="Genomic_DNA"/>
</dbReference>
<sequence>MLSGFEAQLVKVELELSDTVAYAVSEDHAGMFTVSYKDKHHTTRTTCSYSTFGHLKIPCRYIFTLRRYLEIEVIPSPVETTDFYVRFFRKASGNTYVFGDVPDEDRQTSTSGK</sequence>
<proteinExistence type="predicted"/>
<evidence type="ECO:0000313" key="2">
    <source>
        <dbReference type="Proteomes" id="UP000735302"/>
    </source>
</evidence>
<protein>
    <recommendedName>
        <fullName evidence="3">SWIM-type domain-containing protein</fullName>
    </recommendedName>
</protein>
<keyword evidence="2" id="KW-1185">Reference proteome</keyword>
<reference evidence="1 2" key="1">
    <citation type="journal article" date="2021" name="Elife">
        <title>Chloroplast acquisition without the gene transfer in kleptoplastic sea slugs, Plakobranchus ocellatus.</title>
        <authorList>
            <person name="Maeda T."/>
            <person name="Takahashi S."/>
            <person name="Yoshida T."/>
            <person name="Shimamura S."/>
            <person name="Takaki Y."/>
            <person name="Nagai Y."/>
            <person name="Toyoda A."/>
            <person name="Suzuki Y."/>
            <person name="Arimoto A."/>
            <person name="Ishii H."/>
            <person name="Satoh N."/>
            <person name="Nishiyama T."/>
            <person name="Hasebe M."/>
            <person name="Maruyama T."/>
            <person name="Minagawa J."/>
            <person name="Obokata J."/>
            <person name="Shigenobu S."/>
        </authorList>
    </citation>
    <scope>NUCLEOTIDE SEQUENCE [LARGE SCALE GENOMIC DNA]</scope>
</reference>
<dbReference type="AlphaFoldDB" id="A0AAV4AFE6"/>
<organism evidence="1 2">
    <name type="scientific">Plakobranchus ocellatus</name>
    <dbReference type="NCBI Taxonomy" id="259542"/>
    <lineage>
        <taxon>Eukaryota</taxon>
        <taxon>Metazoa</taxon>
        <taxon>Spiralia</taxon>
        <taxon>Lophotrochozoa</taxon>
        <taxon>Mollusca</taxon>
        <taxon>Gastropoda</taxon>
        <taxon>Heterobranchia</taxon>
        <taxon>Euthyneura</taxon>
        <taxon>Panpulmonata</taxon>
        <taxon>Sacoglossa</taxon>
        <taxon>Placobranchoidea</taxon>
        <taxon>Plakobranchidae</taxon>
        <taxon>Plakobranchus</taxon>
    </lineage>
</organism>
<dbReference type="Proteomes" id="UP000735302">
    <property type="component" value="Unassembled WGS sequence"/>
</dbReference>
<gene>
    <name evidence="1" type="ORF">PoB_003340000</name>
</gene>
<comment type="caution">
    <text evidence="1">The sequence shown here is derived from an EMBL/GenBank/DDBJ whole genome shotgun (WGS) entry which is preliminary data.</text>
</comment>